<feature type="transmembrane region" description="Helical" evidence="2">
    <location>
        <begin position="339"/>
        <end position="359"/>
    </location>
</feature>
<organism evidence="3 4">
    <name type="scientific">Massilia eburnea</name>
    <dbReference type="NCBI Taxonomy" id="1776165"/>
    <lineage>
        <taxon>Bacteria</taxon>
        <taxon>Pseudomonadati</taxon>
        <taxon>Pseudomonadota</taxon>
        <taxon>Betaproteobacteria</taxon>
        <taxon>Burkholderiales</taxon>
        <taxon>Oxalobacteraceae</taxon>
        <taxon>Telluria group</taxon>
        <taxon>Massilia</taxon>
    </lineage>
</organism>
<keyword evidence="2" id="KW-0472">Membrane</keyword>
<feature type="transmembrane region" description="Helical" evidence="2">
    <location>
        <begin position="46"/>
        <end position="67"/>
    </location>
</feature>
<keyword evidence="4" id="KW-1185">Reference proteome</keyword>
<feature type="transmembrane region" description="Helical" evidence="2">
    <location>
        <begin position="156"/>
        <end position="179"/>
    </location>
</feature>
<feature type="transmembrane region" description="Helical" evidence="2">
    <location>
        <begin position="191"/>
        <end position="217"/>
    </location>
</feature>
<feature type="transmembrane region" description="Helical" evidence="2">
    <location>
        <begin position="247"/>
        <end position="268"/>
    </location>
</feature>
<dbReference type="Proteomes" id="UP000472320">
    <property type="component" value="Unassembled WGS sequence"/>
</dbReference>
<dbReference type="OrthoDB" id="6740035at2"/>
<proteinExistence type="predicted"/>
<evidence type="ECO:0008006" key="5">
    <source>
        <dbReference type="Google" id="ProtNLM"/>
    </source>
</evidence>
<evidence type="ECO:0000313" key="4">
    <source>
        <dbReference type="Proteomes" id="UP000472320"/>
    </source>
</evidence>
<name>A0A6L6QGV7_9BURK</name>
<dbReference type="RefSeq" id="WP_155453861.1">
    <property type="nucleotide sequence ID" value="NZ_WNKX01000006.1"/>
</dbReference>
<feature type="transmembrane region" description="Helical" evidence="2">
    <location>
        <begin position="101"/>
        <end position="120"/>
    </location>
</feature>
<comment type="caution">
    <text evidence="3">The sequence shown here is derived from an EMBL/GenBank/DDBJ whole genome shotgun (WGS) entry which is preliminary data.</text>
</comment>
<feature type="transmembrane region" description="Helical" evidence="2">
    <location>
        <begin position="365"/>
        <end position="381"/>
    </location>
</feature>
<feature type="transmembrane region" description="Helical" evidence="2">
    <location>
        <begin position="223"/>
        <end position="240"/>
    </location>
</feature>
<keyword evidence="2" id="KW-1133">Transmembrane helix</keyword>
<dbReference type="AlphaFoldDB" id="A0A6L6QGV7"/>
<sequence length="666" mass="73175">MKSRLAEIPSTENANEPERREATKPHLVLLSTSEPEPAQSRQLKKLAMWCTATSVVAALVGWLYVAIGHYLYFDGFFANGAFQLLNPLRRVMDGQVPGQDFFVFHGIGAVWLHLPIYLLFGQDLQASELSRFVVSPMLHGFASIWLATVLRKHADSWTSVVIAMLFFIAAAFALGWVFFPQNSLLGTRSAFPIFVALALAGGCGWLRIALLAGAALLVSLEHGIATIVALGICAAIALLSQERTMAFTRFLLMTAAGCAIYLLVLGAASQGRVAPNIHYALRDIPTDQFWYFGVRPNEYLPEDWLVLFSPGYLTFASLWIVGLMVAAKLWRVRSPFAMPAIFLFVYATFGTVSQFGYLATENLQGSDRALILLWIFGVVGLNRKFSTAAVALGSLVAILVFGYAGRTDIAHVWPASRPVAGEFLSPYWREHLATIDRLTPQGTVWSVYAGLPEASRAQFSPSFDYIIHALGPRNRERYAAAFDTAKPALVRLDNARTWAYGRWLITSNWNFYRRVFVGYEIAGEDNMATLWKPVPMPPASEQQAALTKAGANCVAVTDSKGDGGVFELSLDYSLTNPWNKLPIMGQTPRLIASSDRPGDAAISLPPPAAYDGTWAIPLVLKPGTTVRFCTNVETFLPGVVMQLNDAKITSVPVTASARRYLSELWN</sequence>
<evidence type="ECO:0000313" key="3">
    <source>
        <dbReference type="EMBL" id="MTW10926.1"/>
    </source>
</evidence>
<dbReference type="EMBL" id="WNKX01000006">
    <property type="protein sequence ID" value="MTW10926.1"/>
    <property type="molecule type" value="Genomic_DNA"/>
</dbReference>
<feature type="region of interest" description="Disordered" evidence="1">
    <location>
        <begin position="1"/>
        <end position="22"/>
    </location>
</feature>
<accession>A0A6L6QGV7</accession>
<protein>
    <recommendedName>
        <fullName evidence="5">YfhO family protein</fullName>
    </recommendedName>
</protein>
<evidence type="ECO:0000256" key="1">
    <source>
        <dbReference type="SAM" id="MobiDB-lite"/>
    </source>
</evidence>
<gene>
    <name evidence="3" type="ORF">GM658_09955</name>
</gene>
<evidence type="ECO:0000256" key="2">
    <source>
        <dbReference type="SAM" id="Phobius"/>
    </source>
</evidence>
<reference evidence="3 4" key="1">
    <citation type="submission" date="2019-11" db="EMBL/GenBank/DDBJ databases">
        <title>Type strains purchased from KCTC, JCM and DSMZ.</title>
        <authorList>
            <person name="Lu H."/>
        </authorList>
    </citation>
    <scope>NUCLEOTIDE SEQUENCE [LARGE SCALE GENOMIC DNA]</scope>
    <source>
        <strain evidence="3 4">JCM 31587</strain>
    </source>
</reference>
<feature type="transmembrane region" description="Helical" evidence="2">
    <location>
        <begin position="304"/>
        <end position="327"/>
    </location>
</feature>
<keyword evidence="2" id="KW-0812">Transmembrane</keyword>